<accession>A0A6B0U7J6</accession>
<feature type="compositionally biased region" description="Basic residues" evidence="1">
    <location>
        <begin position="92"/>
        <end position="102"/>
    </location>
</feature>
<evidence type="ECO:0000256" key="2">
    <source>
        <dbReference type="SAM" id="SignalP"/>
    </source>
</evidence>
<dbReference type="AlphaFoldDB" id="A0A6B0U7J6"/>
<feature type="chain" id="PRO_5025420402" evidence="2">
    <location>
        <begin position="25"/>
        <end position="102"/>
    </location>
</feature>
<dbReference type="EMBL" id="GIFC01006469">
    <property type="protein sequence ID" value="MXU88552.1"/>
    <property type="molecule type" value="Transcribed_RNA"/>
</dbReference>
<proteinExistence type="predicted"/>
<reference evidence="3" key="1">
    <citation type="submission" date="2019-12" db="EMBL/GenBank/DDBJ databases">
        <title>An insight into the sialome of adult female Ixodes ricinus ticks feeding for 6 days.</title>
        <authorList>
            <person name="Perner J."/>
            <person name="Ribeiro J.M.C."/>
        </authorList>
    </citation>
    <scope>NUCLEOTIDE SEQUENCE</scope>
    <source>
        <strain evidence="3">Semi-engorged</strain>
        <tissue evidence="3">Salivary glands</tissue>
    </source>
</reference>
<keyword evidence="2" id="KW-0732">Signal</keyword>
<organism evidence="3">
    <name type="scientific">Ixodes ricinus</name>
    <name type="common">Common tick</name>
    <name type="synonym">Acarus ricinus</name>
    <dbReference type="NCBI Taxonomy" id="34613"/>
    <lineage>
        <taxon>Eukaryota</taxon>
        <taxon>Metazoa</taxon>
        <taxon>Ecdysozoa</taxon>
        <taxon>Arthropoda</taxon>
        <taxon>Chelicerata</taxon>
        <taxon>Arachnida</taxon>
        <taxon>Acari</taxon>
        <taxon>Parasitiformes</taxon>
        <taxon>Ixodida</taxon>
        <taxon>Ixodoidea</taxon>
        <taxon>Ixodidae</taxon>
        <taxon>Ixodinae</taxon>
        <taxon>Ixodes</taxon>
    </lineage>
</organism>
<evidence type="ECO:0000313" key="3">
    <source>
        <dbReference type="EMBL" id="MXU88552.1"/>
    </source>
</evidence>
<evidence type="ECO:0000256" key="1">
    <source>
        <dbReference type="SAM" id="MobiDB-lite"/>
    </source>
</evidence>
<sequence>MNKNALLLAIFTLFDWSNYLVALAAPGLKLKRGIRKCKYNEALKSLVNVEPSVYKDSSIQQVDGGKKNYVLRMYCDTKQGIEPNLNPEPKTGKKRYFRANQS</sequence>
<feature type="signal peptide" evidence="2">
    <location>
        <begin position="1"/>
        <end position="24"/>
    </location>
</feature>
<feature type="region of interest" description="Disordered" evidence="1">
    <location>
        <begin position="81"/>
        <end position="102"/>
    </location>
</feature>
<name>A0A6B0U7J6_IXORI</name>
<protein>
    <submittedName>
        <fullName evidence="3">Putative secreted protein</fullName>
    </submittedName>
</protein>